<dbReference type="Proteomes" id="UP000076079">
    <property type="component" value="Chromosome"/>
</dbReference>
<dbReference type="PATRIC" id="fig|1813736.3.peg.396"/>
<dbReference type="CDD" id="cd10551">
    <property type="entry name" value="PsrB"/>
    <property type="match status" value="1"/>
</dbReference>
<feature type="region of interest" description="Disordered" evidence="1">
    <location>
        <begin position="1003"/>
        <end position="1054"/>
    </location>
</feature>
<dbReference type="InterPro" id="IPR009010">
    <property type="entry name" value="Asp_de-COase-like_dom_sf"/>
</dbReference>
<dbReference type="Gene3D" id="3.40.50.740">
    <property type="match status" value="1"/>
</dbReference>
<dbReference type="EMBL" id="CP015136">
    <property type="protein sequence ID" value="AMY07212.1"/>
    <property type="molecule type" value="Genomic_DNA"/>
</dbReference>
<dbReference type="KEGG" id="abac:LuPra_00379"/>
<feature type="domain" description="4Fe-4S ferredoxin-type" evidence="2">
    <location>
        <begin position="772"/>
        <end position="802"/>
    </location>
</feature>
<dbReference type="STRING" id="1855912.LuPra_00379"/>
<evidence type="ECO:0000259" key="2">
    <source>
        <dbReference type="PROSITE" id="PS51379"/>
    </source>
</evidence>
<evidence type="ECO:0000313" key="3">
    <source>
        <dbReference type="EMBL" id="AMY07212.1"/>
    </source>
</evidence>
<name>A0A143PF76_LUTPR</name>
<dbReference type="InterPro" id="IPR030948">
    <property type="entry name" value="TAT_var_transloc_signal_dom"/>
</dbReference>
<organism evidence="3 4">
    <name type="scientific">Luteitalea pratensis</name>
    <dbReference type="NCBI Taxonomy" id="1855912"/>
    <lineage>
        <taxon>Bacteria</taxon>
        <taxon>Pseudomonadati</taxon>
        <taxon>Acidobacteriota</taxon>
        <taxon>Vicinamibacteria</taxon>
        <taxon>Vicinamibacterales</taxon>
        <taxon>Vicinamibacteraceae</taxon>
        <taxon>Luteitalea</taxon>
    </lineage>
</organism>
<dbReference type="SUPFAM" id="SSF50692">
    <property type="entry name" value="ADC-like"/>
    <property type="match status" value="1"/>
</dbReference>
<gene>
    <name evidence="3" type="primary">ttrB_2</name>
    <name evidence="3" type="ORF">LuPra_00379</name>
</gene>
<dbReference type="Gene3D" id="3.30.70.20">
    <property type="match status" value="2"/>
</dbReference>
<feature type="compositionally biased region" description="Low complexity" evidence="1">
    <location>
        <begin position="1017"/>
        <end position="1030"/>
    </location>
</feature>
<evidence type="ECO:0000256" key="1">
    <source>
        <dbReference type="SAM" id="MobiDB-lite"/>
    </source>
</evidence>
<dbReference type="OrthoDB" id="9779457at2"/>
<reference evidence="4" key="2">
    <citation type="submission" date="2016-04" db="EMBL/GenBank/DDBJ databases">
        <title>First Complete Genome Sequence of a Subdivision 6 Acidobacterium.</title>
        <authorList>
            <person name="Huang S."/>
            <person name="Vieira S."/>
            <person name="Bunk B."/>
            <person name="Riedel T."/>
            <person name="Sproeer C."/>
            <person name="Overmann J."/>
        </authorList>
    </citation>
    <scope>NUCLEOTIDE SEQUENCE [LARGE SCALE GENOMIC DNA]</scope>
    <source>
        <strain evidence="4">DSM 100886 HEG_-6_39</strain>
    </source>
</reference>
<dbReference type="InterPro" id="IPR017896">
    <property type="entry name" value="4Fe4S_Fe-S-bd"/>
</dbReference>
<keyword evidence="4" id="KW-1185">Reference proteome</keyword>
<dbReference type="PROSITE" id="PS51379">
    <property type="entry name" value="4FE4S_FER_2"/>
    <property type="match status" value="2"/>
</dbReference>
<sequence>MSDIDLSAIRARLASASGPTFWRSLDEVAETPEFQQYLQREFPENAAEWSDPAGRRQFLKLMGASLALAGVTGCTRQPTEHIVPYVVAPEGYVPGKTQLFATAMPRDGYAEPMLAVSHHGRPIKIEPNPEHPAGGGTSRYAQASILGLYDPDRSQALTYIGEIRSFTDYQTAMAGALNAQRAVAGAGLRILTGTVTSPTLASQIEATLQAFPQARWIQYEPLGGGVADVLGRAFGQRVEPRLKIENADVILSLDGDFMDCGPGEIRNARAFADRRRLEGGVTTMNRLYMVESRTSNTGTKADHRLAVRAADIDAVARAIAARVGVAGVTAGALPPTVTQAWIDAAAADLKAAGAKALVVAGEQQSAAVQVLAAAMNQALGAVGSTVEYLPSQAARVDGRMGTLGELVGEMAGRKVDLLVMVDVNPVYDAPVDLGFADQLKKVTVRVHAGLYVDETAELSQWHVPLTHYLESWGDVRAADGTVSIMQPLINPLYDTARSPHEVLAAFGDTPLATAFETVKAYWDAAYGAGSFTAPDGAAFASGDKFWRRAVHDGFIHGTAATAVTIGAPSAIPAAPAAPAPEAVEVTFSGDASVHDGRFANNPWLQELPKPLNKVTWDNVLIMSPRTAEKYGIAAQKMTRYQAHVATVTLNGRSVSGPVWVQAGHPDNSVNLQLGYGRSRAGRVGTGLGYNANLVRRWSAPFFAVGAQVQATGDTYTVASTQMHFNMEQRAVVRAAPLPLYKAEPTFAQHMTHVPKYEDTLHGNEWQYAGYKWGMVIDLNACDGCNACVVACVSENNIPVVGKEQVARGREMHWIRIDRYYEGDLDNPTVHDQPLTCMQCENAPCEVVCPVAATTHNEEGLNDMVYNRCVGTRYCANNCPYKVRRFNFLLFSDWDTKSLKMARNPEVTVRSRGVMEKCTYCVQRISSARITSKLEDRRIRDGEIRTACQTACPTKAIHFGDLNDPGSQVAKLRAEPRNYGLLEDLNTRPRTTYLAAVRNPNPVISPEAAQVTTGGHGAAAEGHAPATAPGEHPAAPGSGETSGKAAAPAAPAKTH</sequence>
<dbReference type="AlphaFoldDB" id="A0A143PF76"/>
<dbReference type="Gene3D" id="3.40.228.10">
    <property type="entry name" value="Dimethylsulfoxide Reductase, domain 2"/>
    <property type="match status" value="1"/>
</dbReference>
<dbReference type="NCBIfam" id="TIGR04519">
    <property type="entry name" value="MoCo_extend_TAT"/>
    <property type="match status" value="1"/>
</dbReference>
<dbReference type="RefSeq" id="WP_110174476.1">
    <property type="nucleotide sequence ID" value="NZ_CP015136.1"/>
</dbReference>
<evidence type="ECO:0000313" key="4">
    <source>
        <dbReference type="Proteomes" id="UP000076079"/>
    </source>
</evidence>
<protein>
    <submittedName>
        <fullName evidence="3">Tetrathionate reductase electron transport protein</fullName>
    </submittedName>
</protein>
<reference evidence="3 4" key="1">
    <citation type="journal article" date="2016" name="Genome Announc.">
        <title>First Complete Genome Sequence of a Subdivision 6 Acidobacterium Strain.</title>
        <authorList>
            <person name="Huang S."/>
            <person name="Vieira S."/>
            <person name="Bunk B."/>
            <person name="Riedel T."/>
            <person name="Sproer C."/>
            <person name="Overmann J."/>
        </authorList>
    </citation>
    <scope>NUCLEOTIDE SEQUENCE [LARGE SCALE GENOMIC DNA]</scope>
    <source>
        <strain evidence="4">DSM 100886 HEG_-6_39</strain>
    </source>
</reference>
<dbReference type="CDD" id="cd02784">
    <property type="entry name" value="MopB_CT_PHLH"/>
    <property type="match status" value="1"/>
</dbReference>
<feature type="domain" description="4Fe-4S ferredoxin-type" evidence="2">
    <location>
        <begin position="825"/>
        <end position="858"/>
    </location>
</feature>
<dbReference type="SUPFAM" id="SSF54862">
    <property type="entry name" value="4Fe-4S ferredoxins"/>
    <property type="match status" value="1"/>
</dbReference>
<accession>A0A143PF76</accession>
<feature type="compositionally biased region" description="Low complexity" evidence="1">
    <location>
        <begin position="1044"/>
        <end position="1054"/>
    </location>
</feature>
<dbReference type="Gene3D" id="3.30.2070.10">
    <property type="entry name" value="Formate dehydrogenase/DMSO reductase"/>
    <property type="match status" value="1"/>
</dbReference>
<dbReference type="PANTHER" id="PTHR42783:SF3">
    <property type="entry name" value="GLUTAMATE SYNTHASE [NADPH] SMALL CHAIN-RELATED"/>
    <property type="match status" value="1"/>
</dbReference>
<dbReference type="SUPFAM" id="SSF53706">
    <property type="entry name" value="Formate dehydrogenase/DMSO reductase, domains 1-3"/>
    <property type="match status" value="1"/>
</dbReference>
<proteinExistence type="predicted"/>
<dbReference type="PANTHER" id="PTHR42783">
    <property type="entry name" value="GLUTAMATE SYNTHASE [NADPH] SMALL CHAIN"/>
    <property type="match status" value="1"/>
</dbReference>